<dbReference type="PATRIC" id="fig|1353534.3.peg.2288"/>
<feature type="domain" description="MrfA-like Zn-binding" evidence="2">
    <location>
        <begin position="519"/>
        <end position="621"/>
    </location>
</feature>
<dbReference type="EMBL" id="LROS01000022">
    <property type="protein sequence ID" value="OBR92955.1"/>
    <property type="molecule type" value="Genomic_DNA"/>
</dbReference>
<evidence type="ECO:0000313" key="3">
    <source>
        <dbReference type="EMBL" id="OBR92955.1"/>
    </source>
</evidence>
<comment type="caution">
    <text evidence="3">The sequence shown here is derived from an EMBL/GenBank/DDBJ whole genome shotgun (WGS) entry which is preliminary data.</text>
</comment>
<dbReference type="Pfam" id="PF09369">
    <property type="entry name" value="MZB"/>
    <property type="match status" value="1"/>
</dbReference>
<feature type="transmembrane region" description="Helical" evidence="1">
    <location>
        <begin position="21"/>
        <end position="40"/>
    </location>
</feature>
<dbReference type="Proteomes" id="UP000093954">
    <property type="component" value="Unassembled WGS sequence"/>
</dbReference>
<name>A0A1A6ASE5_9CLOT</name>
<keyword evidence="1" id="KW-0472">Membrane</keyword>
<sequence length="656" mass="75422">MSDLRNKYQISIKKMKVRASTLVFPFGTGAMIDLPNWVLMTASGEYWDKKKLKTIHDERLENVLRVRGFKSPVIRQDDDIDNVKKDEKLYMPFVQFPTWYFCPNCRSFKTLKEWEKDYKKAKGEDEVMRTPFCCSKEHKYMTKLVPARLIVACENGHIDDFPWIEWTHLKDHKKICDNPQLVIKTSGVSSGLEGITVECKTCNARISLSGTFTNSGKNEFEMLEEKVKNESKGKEKLVQDNFSLQCKGNRPWDGTKDEKCGLYPTTLQRGAINVYFPKIESSIVIPPYSDKYTKMVEESLEFEKLIIKLEDEDRENKKEEFIVKAINAISKEKAIDESVVKNIILRKLEVKEEHEECDIDKIKYKEEEYKALIGELSYDISNQADFKIIPQKVKEYHKSYLSKVVLIHKMREVRVLTGFSRINGPDNNIMDSDNEGESSNKNYKLIKPLSDKDWYPAIEVNGEGIFIELDEILIQKWIDENPEVTERIANINGKYHKILLDKGFSIRKITPKFVLLHTLSHLIIKELSFKCGYSSTSLRERIYCNTKDNGYHMCGIMIYTANGDSEGTLGGLVRQGKSDRLPNIIDSAIEKARFCSSDPVCIESLGQGRDGLNLSACFSCCLVSETSCEEFNTLLDRALIVGTLDNKSIGFFNNFR</sequence>
<keyword evidence="4" id="KW-1185">Reference proteome</keyword>
<evidence type="ECO:0000259" key="2">
    <source>
        <dbReference type="Pfam" id="PF09369"/>
    </source>
</evidence>
<dbReference type="InterPro" id="IPR047721">
    <property type="entry name" value="DrmB"/>
</dbReference>
<reference evidence="3 4" key="1">
    <citation type="journal article" date="2012" name="Front. Microbiol.">
        <title>Draft Genome Sequence of the Virulent Strain 01-B526 of the Fish Pathogen Aeromonas salmonicida.</title>
        <authorList>
            <person name="Charette S.J."/>
            <person name="Brochu F."/>
            <person name="Boyle B."/>
            <person name="Filion G."/>
            <person name="Tanaka K.H."/>
            <person name="Derome N."/>
        </authorList>
    </citation>
    <scope>NUCLEOTIDE SEQUENCE [LARGE SCALE GENOMIC DNA]</scope>
    <source>
        <strain evidence="3 4">P11</strain>
    </source>
</reference>
<keyword evidence="1" id="KW-1133">Transmembrane helix</keyword>
<dbReference type="NCBIfam" id="NF038324">
    <property type="entry name" value="DrmB_fam"/>
    <property type="match status" value="1"/>
</dbReference>
<protein>
    <recommendedName>
        <fullName evidence="2">MrfA-like Zn-binding domain-containing protein</fullName>
    </recommendedName>
</protein>
<dbReference type="InterPro" id="IPR018973">
    <property type="entry name" value="MZB"/>
</dbReference>
<gene>
    <name evidence="3" type="ORF">CLRAG_22490</name>
</gene>
<accession>A0A1A6ASE5</accession>
<proteinExistence type="predicted"/>
<dbReference type="AlphaFoldDB" id="A0A1A6ASE5"/>
<keyword evidence="1" id="KW-0812">Transmembrane</keyword>
<dbReference type="RefSeq" id="WP_065078496.1">
    <property type="nucleotide sequence ID" value="NZ_LROS01000022.1"/>
</dbReference>
<organism evidence="3 4">
    <name type="scientific">Clostridium ragsdalei P11</name>
    <dbReference type="NCBI Taxonomy" id="1353534"/>
    <lineage>
        <taxon>Bacteria</taxon>
        <taxon>Bacillati</taxon>
        <taxon>Bacillota</taxon>
        <taxon>Clostridia</taxon>
        <taxon>Eubacteriales</taxon>
        <taxon>Clostridiaceae</taxon>
        <taxon>Clostridium</taxon>
    </lineage>
</organism>
<evidence type="ECO:0000256" key="1">
    <source>
        <dbReference type="SAM" id="Phobius"/>
    </source>
</evidence>
<evidence type="ECO:0000313" key="4">
    <source>
        <dbReference type="Proteomes" id="UP000093954"/>
    </source>
</evidence>